<evidence type="ECO:0000256" key="1">
    <source>
        <dbReference type="SAM" id="MobiDB-lite"/>
    </source>
</evidence>
<gene>
    <name evidence="2" type="ORF">EHS24_008167</name>
</gene>
<feature type="compositionally biased region" description="Pro residues" evidence="1">
    <location>
        <begin position="19"/>
        <end position="33"/>
    </location>
</feature>
<evidence type="ECO:0000313" key="2">
    <source>
        <dbReference type="EMBL" id="RSH81967.1"/>
    </source>
</evidence>
<organism evidence="2 3">
    <name type="scientific">Apiotrichum porosum</name>
    <dbReference type="NCBI Taxonomy" id="105984"/>
    <lineage>
        <taxon>Eukaryota</taxon>
        <taxon>Fungi</taxon>
        <taxon>Dikarya</taxon>
        <taxon>Basidiomycota</taxon>
        <taxon>Agaricomycotina</taxon>
        <taxon>Tremellomycetes</taxon>
        <taxon>Trichosporonales</taxon>
        <taxon>Trichosporonaceae</taxon>
        <taxon>Apiotrichum</taxon>
    </lineage>
</organism>
<evidence type="ECO:0000313" key="3">
    <source>
        <dbReference type="Proteomes" id="UP000279236"/>
    </source>
</evidence>
<dbReference type="Proteomes" id="UP000279236">
    <property type="component" value="Unassembled WGS sequence"/>
</dbReference>
<dbReference type="EMBL" id="RSCE01000006">
    <property type="protein sequence ID" value="RSH81967.1"/>
    <property type="molecule type" value="Genomic_DNA"/>
</dbReference>
<dbReference type="GeneID" id="39592710"/>
<sequence length="444" mass="47792">MGSRSSVGESNAHDWRSPAPVPRLPPTPYPDCPSPLVHRSPFSRRPITPPLPRSLLYSGTPTPTLKTTASATKAAMLVDRDLSTEFTAKKKVTSSNSVEMGPVSRWPLSSSKTTPMAKPVAPVAGTNASTSSITRASTTNGMADNSTDVAPKKKVTSSNTVEMGRVSRWPMALPQTTAPAKVVPPTITADAAASVAKTNLNKKKGQDKSGKTKKGKKKTETAKAKPLPNVRATGCNTVQPLDKSRRAGQPTRSHPYTHDRSQGSLSMDSCVRAPSTSRIATLSSDPDLGYARQGYLQDQQVQNNYNAQLNAYSQYPSMSDGYSDLVGPPQSNAPSWYSGHGGSTSQVGAYAYSHRSSQDGGYQGGYQQGYHPTNPSNRLPGWVPPPHWNFDRHFPSQHLHTGDERTAVVGPVPFVRPPNWTIGGYQEGQGGRESGLRRRPWGNH</sequence>
<reference evidence="2 3" key="1">
    <citation type="submission" date="2018-11" db="EMBL/GenBank/DDBJ databases">
        <title>Genome sequence of Apiotrichum porosum DSM 27194.</title>
        <authorList>
            <person name="Aliyu H."/>
            <person name="Gorte O."/>
            <person name="Ochsenreither K."/>
        </authorList>
    </citation>
    <scope>NUCLEOTIDE SEQUENCE [LARGE SCALE GENOMIC DNA]</scope>
    <source>
        <strain evidence="2 3">DSM 27194</strain>
    </source>
</reference>
<feature type="region of interest" description="Disordered" evidence="1">
    <location>
        <begin position="91"/>
        <end position="172"/>
    </location>
</feature>
<name>A0A427XT22_9TREE</name>
<feature type="compositionally biased region" description="Low complexity" evidence="1">
    <location>
        <begin position="126"/>
        <end position="140"/>
    </location>
</feature>
<feature type="region of interest" description="Disordered" evidence="1">
    <location>
        <begin position="197"/>
        <end position="268"/>
    </location>
</feature>
<protein>
    <submittedName>
        <fullName evidence="2">Uncharacterized protein</fullName>
    </submittedName>
</protein>
<dbReference type="RefSeq" id="XP_028476422.1">
    <property type="nucleotide sequence ID" value="XM_028623489.1"/>
</dbReference>
<dbReference type="AlphaFoldDB" id="A0A427XT22"/>
<comment type="caution">
    <text evidence="2">The sequence shown here is derived from an EMBL/GenBank/DDBJ whole genome shotgun (WGS) entry which is preliminary data.</text>
</comment>
<feature type="region of interest" description="Disordered" evidence="1">
    <location>
        <begin position="1"/>
        <end position="68"/>
    </location>
</feature>
<feature type="region of interest" description="Disordered" evidence="1">
    <location>
        <begin position="420"/>
        <end position="444"/>
    </location>
</feature>
<proteinExistence type="predicted"/>
<keyword evidence="3" id="KW-1185">Reference proteome</keyword>
<accession>A0A427XT22</accession>